<dbReference type="InterPro" id="IPR056632">
    <property type="entry name" value="DUF7730"/>
</dbReference>
<name>A0A0U1LLI5_TALIS</name>
<evidence type="ECO:0000313" key="2">
    <source>
        <dbReference type="EMBL" id="CRG83180.1"/>
    </source>
</evidence>
<evidence type="ECO:0000313" key="3">
    <source>
        <dbReference type="Proteomes" id="UP000054383"/>
    </source>
</evidence>
<dbReference type="Proteomes" id="UP000054383">
    <property type="component" value="Unassembled WGS sequence"/>
</dbReference>
<keyword evidence="3" id="KW-1185">Reference proteome</keyword>
<reference evidence="2 3" key="1">
    <citation type="submission" date="2015-04" db="EMBL/GenBank/DDBJ databases">
        <authorList>
            <person name="Syromyatnikov M.Y."/>
            <person name="Popov V.N."/>
        </authorList>
    </citation>
    <scope>NUCLEOTIDE SEQUENCE [LARGE SCALE GENOMIC DNA]</scope>
    <source>
        <strain evidence="2">WF-38-12</strain>
    </source>
</reference>
<proteinExistence type="predicted"/>
<sequence>MKQSCLCKYLGVTCNHPDTFLHIPLSIRQQIYLYAGLITDSYICYPHYKPVEGDSECTIQHENYLATYNLRNVCAQICDEVEAMLVNRNVCVYKDDTLEEGLEFLRELTPYACSMLRNLAIHLHVRPRRYPGYGPEPESLTWRRIEMWQAAASNILSHATPRQLTLHLICDTEDSKQTAAVLQPLYNFPGLLFELQLRLLERKPNDQKLITLARETALYAQAPDPRASGSFRFFDLPAEIRQNVFEYTNLVTPHRKVHWDPMYGFRAAYIFCECDGSVCLEEDLHNGRRMGSCGGWSRVTGDFCMKHYASYSSRCSHSKSPLPLLLTSRAMYQEAIDFFYSSNRIVIQPHIDAKSTVFAGVETNLLIDQQPTTLMENLRATADSDTADIEEYFSSQNYLMHDSTKIFMEKVGTKAVKLMRNLEIVFPQIGPVSDLSDTATAYREWCTAIAYLASLAGQEEDVRKLTLAVHIWTKPCSPFLDLPLESTAHILGAQGPRLLQPLRALPQLERLFVHLEWPGHWSPQKLLHDIETSKRPRKESLGCGIGLHYIPRAIKGLTEKEVDWEKMVMGAEYDSYSMGKANELPSQWIRAGWDSSC</sequence>
<dbReference type="PANTHER" id="PTHR42085:SF2">
    <property type="entry name" value="F-BOX DOMAIN-CONTAINING PROTEIN"/>
    <property type="match status" value="1"/>
</dbReference>
<dbReference type="AlphaFoldDB" id="A0A0U1LLI5"/>
<dbReference type="OMA" id="INEAACH"/>
<dbReference type="EMBL" id="CVMT01000001">
    <property type="protein sequence ID" value="CRG83180.1"/>
    <property type="molecule type" value="Genomic_DNA"/>
</dbReference>
<protein>
    <recommendedName>
        <fullName evidence="1">DUF7730 domain-containing protein</fullName>
    </recommendedName>
</protein>
<organism evidence="2 3">
    <name type="scientific">Talaromyces islandicus</name>
    <name type="common">Penicillium islandicum</name>
    <dbReference type="NCBI Taxonomy" id="28573"/>
    <lineage>
        <taxon>Eukaryota</taxon>
        <taxon>Fungi</taxon>
        <taxon>Dikarya</taxon>
        <taxon>Ascomycota</taxon>
        <taxon>Pezizomycotina</taxon>
        <taxon>Eurotiomycetes</taxon>
        <taxon>Eurotiomycetidae</taxon>
        <taxon>Eurotiales</taxon>
        <taxon>Trichocomaceae</taxon>
        <taxon>Talaromyces</taxon>
        <taxon>Talaromyces sect. Islandici</taxon>
    </lineage>
</organism>
<dbReference type="InterPro" id="IPR038883">
    <property type="entry name" value="AN11006-like"/>
</dbReference>
<dbReference type="PANTHER" id="PTHR42085">
    <property type="entry name" value="F-BOX DOMAIN-CONTAINING PROTEIN"/>
    <property type="match status" value="1"/>
</dbReference>
<gene>
    <name evidence="2" type="ORF">PISL3812_00529</name>
</gene>
<accession>A0A0U1LLI5</accession>
<dbReference type="OrthoDB" id="4479040at2759"/>
<feature type="domain" description="DUF7730" evidence="1">
    <location>
        <begin position="232"/>
        <end position="346"/>
    </location>
</feature>
<evidence type="ECO:0000259" key="1">
    <source>
        <dbReference type="Pfam" id="PF24864"/>
    </source>
</evidence>
<dbReference type="Pfam" id="PF24864">
    <property type="entry name" value="DUF7730"/>
    <property type="match status" value="1"/>
</dbReference>